<dbReference type="OrthoDB" id="14911at2759"/>
<dbReference type="InterPro" id="IPR015679">
    <property type="entry name" value="PLipase_D_fam"/>
</dbReference>
<dbReference type="PANTHER" id="PTHR18896:SF76">
    <property type="entry name" value="PHOSPHOLIPASE"/>
    <property type="match status" value="1"/>
</dbReference>
<dbReference type="Pfam" id="PF00614">
    <property type="entry name" value="PLDc"/>
    <property type="match status" value="1"/>
</dbReference>
<dbReference type="GO" id="GO:0004630">
    <property type="term" value="F:phospholipase D activity"/>
    <property type="evidence" value="ECO:0007669"/>
    <property type="project" value="UniProtKB-EC"/>
</dbReference>
<evidence type="ECO:0000313" key="11">
    <source>
        <dbReference type="Proteomes" id="UP000243579"/>
    </source>
</evidence>
<evidence type="ECO:0000256" key="1">
    <source>
        <dbReference type="ARBA" id="ARBA00000798"/>
    </source>
</evidence>
<dbReference type="STRING" id="1202772.A0A1V9ZLD3"/>
<dbReference type="Proteomes" id="UP000243579">
    <property type="component" value="Unassembled WGS sequence"/>
</dbReference>
<evidence type="ECO:0000256" key="6">
    <source>
        <dbReference type="ARBA" id="ARBA00023098"/>
    </source>
</evidence>
<dbReference type="PROSITE" id="PS50035">
    <property type="entry name" value="PLD"/>
    <property type="match status" value="2"/>
</dbReference>
<dbReference type="GO" id="GO:0009395">
    <property type="term" value="P:phospholipid catabolic process"/>
    <property type="evidence" value="ECO:0007669"/>
    <property type="project" value="TreeGrafter"/>
</dbReference>
<protein>
    <recommendedName>
        <fullName evidence="2">phospholipase D</fullName>
        <ecNumber evidence="2">3.1.4.4</ecNumber>
    </recommendedName>
</protein>
<feature type="transmembrane region" description="Helical" evidence="8">
    <location>
        <begin position="276"/>
        <end position="298"/>
    </location>
</feature>
<accession>A0A1V9ZLD3</accession>
<keyword evidence="11" id="KW-1185">Reference proteome</keyword>
<dbReference type="EMBL" id="JNBR01000079">
    <property type="protein sequence ID" value="OQR98782.1"/>
    <property type="molecule type" value="Genomic_DNA"/>
</dbReference>
<feature type="transmembrane region" description="Helical" evidence="8">
    <location>
        <begin position="230"/>
        <end position="256"/>
    </location>
</feature>
<keyword evidence="8" id="KW-1133">Transmembrane helix</keyword>
<keyword evidence="6" id="KW-0443">Lipid metabolism</keyword>
<evidence type="ECO:0000256" key="8">
    <source>
        <dbReference type="SAM" id="Phobius"/>
    </source>
</evidence>
<dbReference type="SMART" id="SM00155">
    <property type="entry name" value="PLDc"/>
    <property type="match status" value="2"/>
</dbReference>
<keyword evidence="5" id="KW-0442">Lipid degradation</keyword>
<comment type="caution">
    <text evidence="10">The sequence shown here is derived from an EMBL/GenBank/DDBJ whole genome shotgun (WGS) entry which is preliminary data.</text>
</comment>
<dbReference type="CDD" id="cd09141">
    <property type="entry name" value="PLDc_vPLD1_2_yPLD_like_2"/>
    <property type="match status" value="1"/>
</dbReference>
<feature type="region of interest" description="Disordered" evidence="7">
    <location>
        <begin position="1"/>
        <end position="72"/>
    </location>
</feature>
<feature type="domain" description="PLD phosphodiesterase" evidence="9">
    <location>
        <begin position="1028"/>
        <end position="1055"/>
    </location>
</feature>
<feature type="transmembrane region" description="Helical" evidence="8">
    <location>
        <begin position="375"/>
        <end position="396"/>
    </location>
</feature>
<evidence type="ECO:0000256" key="7">
    <source>
        <dbReference type="SAM" id="MobiDB-lite"/>
    </source>
</evidence>
<keyword evidence="4" id="KW-0378">Hydrolase</keyword>
<keyword evidence="8" id="KW-0812">Transmembrane</keyword>
<gene>
    <name evidence="10" type="ORF">ACHHYP_07882</name>
</gene>
<keyword evidence="8" id="KW-0472">Membrane</keyword>
<dbReference type="SUPFAM" id="SSF56024">
    <property type="entry name" value="Phospholipase D/nuclease"/>
    <property type="match status" value="2"/>
</dbReference>
<proteinExistence type="predicted"/>
<dbReference type="InterPro" id="IPR025202">
    <property type="entry name" value="PLD-like_dom"/>
</dbReference>
<evidence type="ECO:0000256" key="5">
    <source>
        <dbReference type="ARBA" id="ARBA00022963"/>
    </source>
</evidence>
<keyword evidence="3" id="KW-0677">Repeat</keyword>
<dbReference type="Gene3D" id="3.30.870.10">
    <property type="entry name" value="Endonuclease Chain A"/>
    <property type="match status" value="2"/>
</dbReference>
<evidence type="ECO:0000259" key="9">
    <source>
        <dbReference type="PROSITE" id="PS50035"/>
    </source>
</evidence>
<dbReference type="PANTHER" id="PTHR18896">
    <property type="entry name" value="PHOSPHOLIPASE D"/>
    <property type="match status" value="1"/>
</dbReference>
<evidence type="ECO:0000256" key="2">
    <source>
        <dbReference type="ARBA" id="ARBA00012027"/>
    </source>
</evidence>
<dbReference type="EC" id="3.1.4.4" evidence="2"/>
<sequence length="1486" mass="168254">MHELGPEMMAKTRSSSSDSEPMTPPGFKDGQDSVSAVEYQLDLELGTPTTPPPSDSRTELSLSTPQSEDDNTTITFHIEGTRIMKKQILPSCLFRAAVHVGRRAGWHIHFGQKELLRLHMCITAYLLWKKRTFVHLPLTLVMEKRATSRALDKDVVEEYIQRLLAIPEALECEAFLSFLEMSPLRLLGNPRWKSIKEGYVHMKINGAEQIPFQKFCSRRLEKVYRHSYRIFLRIFFVSSVLFIMWPLLLFLIVAFQNKDILNALRTTIFGDASLPLWFAMTIVIGVLLFAMAFIYKYFERRLGTVRRWAVLKPTCLAFYKSRGDTEASEVFLFDTRFKAVEGNYRQGTSWMANGLTVRNKGGYVEVDCGHYYTRLLSVLALALAFFTVIALSQLGFHFDGIAYAQAPPITHFNSTICGFAFKSNTSYYERNLGTVPGNIFHARLNDDGTQTVSNKPFTIDEGLQGAKLGPQWFGNIQTASRFVGIFKKFDPATDVLLPVESMSLAPFPGAKFVGLVSHTDVSAENAVSIQLSNVTCVMPVQFSVITAETISIVVASLLVGSILASTVGILCNYIVSYLGIWHAHVRRDVWLSLLRDLPMRPKNHRYLSFAPQRAEGFVKWHVDGQDTYAAMMRAIINAKEQILIAGWWVCPDLLLKRPTPGMEGPGPSLKDLLLAKAEAGVMVHVLIYREVRVAMDLGSYYAMKSLMRHRNVRVLRDPDFQVQFLGFWSHHEKIVCVDTTTAFVGGLDLAFGRFDTPEHVLSDPGPPECQRWPGKDYSNPIIKDFVRVDRPFEDLVDREAVPRMPWHDVHCSLQGEAVLDIALHFIERWNFVCAKKDNALRTDWCVCFRTRRFKYLPKSIVPLDKPATPPKGAAAYTPCALQVLRSVSQWSAGVPTEASIHTAYCETIRAAQHYVYLENQFFISGLQGNSMVLNRIVQALVDRIALAVAHRQVFRVYVVMPLLPALEGNIQSKQSLTHLHAIMHWQYETIRTSLMGALAHITPVPQEYVAFFGLRTYGVMPNGRLVTEQIYIHSKVLIADDRVVVMGSANINDRSMNGDRDSEIAIVMEDTTFASGKMNDEPYRQGTLATALRMQLFREHLGLAATDTSVLDPACNFTWNFVQRRAQANARVFEDVFHCAPSDELRSFAAFDEWTKLDAIFENQRLNPLRGRHAWDAANLREDDYAAWTDINGVPVAFEQINLEEYTVVSDPSFPMLSDDDDKWYYARNFKIFQDLRLGQPHAVRRRDKLQHFMADRLLAQVRRRKYVRTSTLAADDDFAVLHSSTSLQEDDETTFYGKWRHWAKGHWTHRARKSTMDQADDAVLQTTDMDVLTTVPARHSESDVPWTEPKKILRRSETDFARKASSLFLPFLHKAESMSLGGDDDAVATTDARPARSWLPFLHPNEDEGSAAAMLLRSPSNSVQSEQATEAQLGNVQTNASVPVTEELHAKFQLSAIQGHLVVFPLEFLAEEQLRPPILPPYLHI</sequence>
<dbReference type="InterPro" id="IPR001736">
    <property type="entry name" value="PLipase_D/transphosphatidylase"/>
</dbReference>
<dbReference type="GO" id="GO:0005886">
    <property type="term" value="C:plasma membrane"/>
    <property type="evidence" value="ECO:0007669"/>
    <property type="project" value="TreeGrafter"/>
</dbReference>
<comment type="catalytic activity">
    <reaction evidence="1">
        <text>a 1,2-diacyl-sn-glycero-3-phosphocholine + H2O = a 1,2-diacyl-sn-glycero-3-phosphate + choline + H(+)</text>
        <dbReference type="Rhea" id="RHEA:14445"/>
        <dbReference type="ChEBI" id="CHEBI:15354"/>
        <dbReference type="ChEBI" id="CHEBI:15377"/>
        <dbReference type="ChEBI" id="CHEBI:15378"/>
        <dbReference type="ChEBI" id="CHEBI:57643"/>
        <dbReference type="ChEBI" id="CHEBI:58608"/>
        <dbReference type="EC" id="3.1.4.4"/>
    </reaction>
</comment>
<dbReference type="Pfam" id="PF13091">
    <property type="entry name" value="PLDc_2"/>
    <property type="match status" value="1"/>
</dbReference>
<reference evidence="10 11" key="1">
    <citation type="journal article" date="2014" name="Genome Biol. Evol.">
        <title>The secreted proteins of Achlya hypogyna and Thraustotheca clavata identify the ancestral oomycete secretome and reveal gene acquisitions by horizontal gene transfer.</title>
        <authorList>
            <person name="Misner I."/>
            <person name="Blouin N."/>
            <person name="Leonard G."/>
            <person name="Richards T.A."/>
            <person name="Lane C.E."/>
        </authorList>
    </citation>
    <scope>NUCLEOTIDE SEQUENCE [LARGE SCALE GENOMIC DNA]</scope>
    <source>
        <strain evidence="10 11">ATCC 48635</strain>
    </source>
</reference>
<evidence type="ECO:0000313" key="10">
    <source>
        <dbReference type="EMBL" id="OQR98782.1"/>
    </source>
</evidence>
<feature type="domain" description="PLD phosphodiesterase" evidence="9">
    <location>
        <begin position="726"/>
        <end position="753"/>
    </location>
</feature>
<organism evidence="10 11">
    <name type="scientific">Achlya hypogyna</name>
    <name type="common">Oomycete</name>
    <name type="synonym">Protoachlya hypogyna</name>
    <dbReference type="NCBI Taxonomy" id="1202772"/>
    <lineage>
        <taxon>Eukaryota</taxon>
        <taxon>Sar</taxon>
        <taxon>Stramenopiles</taxon>
        <taxon>Oomycota</taxon>
        <taxon>Saprolegniomycetes</taxon>
        <taxon>Saprolegniales</taxon>
        <taxon>Achlyaceae</taxon>
        <taxon>Achlya</taxon>
    </lineage>
</organism>
<evidence type="ECO:0000256" key="3">
    <source>
        <dbReference type="ARBA" id="ARBA00022737"/>
    </source>
</evidence>
<evidence type="ECO:0000256" key="4">
    <source>
        <dbReference type="ARBA" id="ARBA00022801"/>
    </source>
</evidence>
<name>A0A1V9ZLD3_ACHHY</name>